<keyword evidence="1 3" id="KW-0560">Oxidoreductase</keyword>
<evidence type="ECO:0000259" key="2">
    <source>
        <dbReference type="Pfam" id="PF00171"/>
    </source>
</evidence>
<dbReference type="EC" id="1.2.1.5" evidence="3"/>
<dbReference type="InterPro" id="IPR016162">
    <property type="entry name" value="Ald_DH_N"/>
</dbReference>
<dbReference type="PANTHER" id="PTHR43353:SF5">
    <property type="entry name" value="SUCCINATE-SEMIALDEHYDE DEHYDROGENASE, MITOCHONDRIAL"/>
    <property type="match status" value="1"/>
</dbReference>
<dbReference type="InterPro" id="IPR016161">
    <property type="entry name" value="Ald_DH/histidinol_DH"/>
</dbReference>
<organism evidence="3 4">
    <name type="scientific">Candidatus Fervidibacter japonicus</name>
    <dbReference type="NCBI Taxonomy" id="2035412"/>
    <lineage>
        <taxon>Bacteria</taxon>
        <taxon>Candidatus Fervidibacterota</taxon>
        <taxon>Candidatus Fervidibacter</taxon>
    </lineage>
</organism>
<feature type="domain" description="Aldehyde dehydrogenase" evidence="2">
    <location>
        <begin position="17"/>
        <end position="499"/>
    </location>
</feature>
<dbReference type="Proteomes" id="UP000236173">
    <property type="component" value="Unassembled WGS sequence"/>
</dbReference>
<accession>A0A2H5XBP2</accession>
<dbReference type="InterPro" id="IPR016163">
    <property type="entry name" value="Ald_DH_C"/>
</dbReference>
<evidence type="ECO:0000256" key="1">
    <source>
        <dbReference type="ARBA" id="ARBA00023002"/>
    </source>
</evidence>
<protein>
    <submittedName>
        <fullName evidence="3">Aldehyde dehydrogenase, thermostable</fullName>
        <ecNumber evidence="3">1.2.1.5</ecNumber>
    </submittedName>
</protein>
<dbReference type="Gene3D" id="3.40.605.10">
    <property type="entry name" value="Aldehyde Dehydrogenase, Chain A, domain 1"/>
    <property type="match status" value="1"/>
</dbReference>
<dbReference type="InterPro" id="IPR050740">
    <property type="entry name" value="Aldehyde_DH_Superfamily"/>
</dbReference>
<evidence type="ECO:0000313" key="4">
    <source>
        <dbReference type="Proteomes" id="UP000236173"/>
    </source>
</evidence>
<sequence length="506" mass="55443">MALKEGDHYKILINGEWRTSHAAAGHEHRQPTTGELMGIVPETMEEEVRQAVQTAANAFGQWRQVPTDLRMKFGLRLAELLEEQREKLVRTMATEMGKTRFDAHLDINEAVGVTQVVAPMAVSMTGKTYTNIVANLTMESRVEPRGVVALITPFNFPVAIPTAHIVAALMAGNTVVWKPAPEVPESSQALACLVLQAMEDTERRYKVGLPRGIFNMVLGDAATGEVLIRQPAVQTVSFTGSKAAGDRVDSIASGLGKRVIKEVGGINQHFVDATADARAAALQVLYAKTITNGQRCTSVQEVLVHERVYDTFVHELLALANNVVMGDPLSDEVWQADNAPDRFGLGPLVSAEQKARAEELLSRELADGAKMLYQGEVPAPWSKGCFFPLTLLESRLSDDTLGREEVFAPILVVRQVSSVHEALELINERRIGIVACIHTRDMNAAEFFVQQVLRTRVDVNRHGTGALWGTKFGGDRGSGSGNPSLDSEMVYGYVLWKTVYRAYTPL</sequence>
<dbReference type="EMBL" id="BEHT01000013">
    <property type="protein sequence ID" value="GBC98606.1"/>
    <property type="molecule type" value="Genomic_DNA"/>
</dbReference>
<dbReference type="Gene3D" id="3.40.309.10">
    <property type="entry name" value="Aldehyde Dehydrogenase, Chain A, domain 2"/>
    <property type="match status" value="1"/>
</dbReference>
<evidence type="ECO:0000313" key="3">
    <source>
        <dbReference type="EMBL" id="GBC98606.1"/>
    </source>
</evidence>
<reference evidence="4" key="1">
    <citation type="submission" date="2017-09" db="EMBL/GenBank/DDBJ databases">
        <title>Metaegenomics of thermophilic ammonia-oxidizing enrichment culture.</title>
        <authorList>
            <person name="Kato S."/>
            <person name="Suzuki K."/>
        </authorList>
    </citation>
    <scope>NUCLEOTIDE SEQUENCE [LARGE SCALE GENOMIC DNA]</scope>
</reference>
<dbReference type="SUPFAM" id="SSF53720">
    <property type="entry name" value="ALDH-like"/>
    <property type="match status" value="1"/>
</dbReference>
<dbReference type="InterPro" id="IPR015590">
    <property type="entry name" value="Aldehyde_DH_dom"/>
</dbReference>
<dbReference type="AlphaFoldDB" id="A0A2H5XBP2"/>
<gene>
    <name evidence="3" type="primary">aldHT</name>
    <name evidence="3" type="ORF">HRbin17_01120</name>
</gene>
<dbReference type="GO" id="GO:0004030">
    <property type="term" value="F:aldehyde dehydrogenase [NAD(P)+] activity"/>
    <property type="evidence" value="ECO:0007669"/>
    <property type="project" value="UniProtKB-EC"/>
</dbReference>
<dbReference type="PANTHER" id="PTHR43353">
    <property type="entry name" value="SUCCINATE-SEMIALDEHYDE DEHYDROGENASE, MITOCHONDRIAL"/>
    <property type="match status" value="1"/>
</dbReference>
<comment type="caution">
    <text evidence="3">The sequence shown here is derived from an EMBL/GenBank/DDBJ whole genome shotgun (WGS) entry which is preliminary data.</text>
</comment>
<dbReference type="Pfam" id="PF00171">
    <property type="entry name" value="Aldedh"/>
    <property type="match status" value="1"/>
</dbReference>
<proteinExistence type="predicted"/>
<name>A0A2H5XBP2_9BACT</name>